<proteinExistence type="predicted"/>
<evidence type="ECO:0000313" key="1">
    <source>
        <dbReference type="EMBL" id="KAH9420494.1"/>
    </source>
</evidence>
<dbReference type="EMBL" id="NJHN03000047">
    <property type="protein sequence ID" value="KAH9420494.1"/>
    <property type="molecule type" value="Genomic_DNA"/>
</dbReference>
<evidence type="ECO:0000313" key="2">
    <source>
        <dbReference type="Proteomes" id="UP000887458"/>
    </source>
</evidence>
<comment type="caution">
    <text evidence="1">The sequence shown here is derived from an EMBL/GenBank/DDBJ whole genome shotgun (WGS) entry which is preliminary data.</text>
</comment>
<accession>A0ABQ8JD20</accession>
<gene>
    <name evidence="1" type="ORF">DERP_000920</name>
</gene>
<organism evidence="1 2">
    <name type="scientific">Dermatophagoides pteronyssinus</name>
    <name type="common">European house dust mite</name>
    <dbReference type="NCBI Taxonomy" id="6956"/>
    <lineage>
        <taxon>Eukaryota</taxon>
        <taxon>Metazoa</taxon>
        <taxon>Ecdysozoa</taxon>
        <taxon>Arthropoda</taxon>
        <taxon>Chelicerata</taxon>
        <taxon>Arachnida</taxon>
        <taxon>Acari</taxon>
        <taxon>Acariformes</taxon>
        <taxon>Sarcoptiformes</taxon>
        <taxon>Astigmata</taxon>
        <taxon>Psoroptidia</taxon>
        <taxon>Analgoidea</taxon>
        <taxon>Pyroglyphidae</taxon>
        <taxon>Dermatophagoidinae</taxon>
        <taxon>Dermatophagoides</taxon>
    </lineage>
</organism>
<keyword evidence="2" id="KW-1185">Reference proteome</keyword>
<name>A0ABQ8JD20_DERPT</name>
<protein>
    <submittedName>
        <fullName evidence="1">Uncharacterized protein</fullName>
    </submittedName>
</protein>
<reference evidence="1 2" key="1">
    <citation type="journal article" date="2018" name="J. Allergy Clin. Immunol.">
        <title>High-quality assembly of Dermatophagoides pteronyssinus genome and transcriptome reveals a wide range of novel allergens.</title>
        <authorList>
            <person name="Liu X.Y."/>
            <person name="Yang K.Y."/>
            <person name="Wang M.Q."/>
            <person name="Kwok J.S."/>
            <person name="Zeng X."/>
            <person name="Yang Z."/>
            <person name="Xiao X.J."/>
            <person name="Lau C.P."/>
            <person name="Li Y."/>
            <person name="Huang Z.M."/>
            <person name="Ba J.G."/>
            <person name="Yim A.K."/>
            <person name="Ouyang C.Y."/>
            <person name="Ngai S.M."/>
            <person name="Chan T.F."/>
            <person name="Leung E.L."/>
            <person name="Liu L."/>
            <person name="Liu Z.G."/>
            <person name="Tsui S.K."/>
        </authorList>
    </citation>
    <scope>NUCLEOTIDE SEQUENCE [LARGE SCALE GENOMIC DNA]</scope>
    <source>
        <strain evidence="1">Derp</strain>
    </source>
</reference>
<reference evidence="1 2" key="2">
    <citation type="journal article" date="2022" name="Mol. Biol. Evol.">
        <title>Comparative Genomics Reveals Insights into the Divergent Evolution of Astigmatic Mites and Household Pest Adaptations.</title>
        <authorList>
            <person name="Xiong Q."/>
            <person name="Wan A.T."/>
            <person name="Liu X."/>
            <person name="Fung C.S."/>
            <person name="Xiao X."/>
            <person name="Malainual N."/>
            <person name="Hou J."/>
            <person name="Wang L."/>
            <person name="Wang M."/>
            <person name="Yang K.Y."/>
            <person name="Cui Y."/>
            <person name="Leung E.L."/>
            <person name="Nong W."/>
            <person name="Shin S.K."/>
            <person name="Au S.W."/>
            <person name="Jeong K.Y."/>
            <person name="Chew F.T."/>
            <person name="Hui J.H."/>
            <person name="Leung T.F."/>
            <person name="Tungtrongchitr A."/>
            <person name="Zhong N."/>
            <person name="Liu Z."/>
            <person name="Tsui S.K."/>
        </authorList>
    </citation>
    <scope>NUCLEOTIDE SEQUENCE [LARGE SCALE GENOMIC DNA]</scope>
    <source>
        <strain evidence="1">Derp</strain>
    </source>
</reference>
<sequence length="270" mass="32034">MAEIKNNVMEHLVRLLNHKSRIFKDFSIGMQKQLEFINMIKDCQHTIHQLRKHSKDYSQMMFEIRSIGLNCNNNQNQNCLQMLPLCDPILVNDPLDLIKMDEILKQDSIAVCHWKCMRRRSKLLLYGINFYINNLMRELTINDSKTLCNYLGYDICLIDRYEMKLSTILTNKNTDNNNIIIPIMDGHHNILNIDHSTTTTTMKQKPNYFNDDHDEKQTQADMIKNDSIKLEPIDTPPMINIPRYKIHHHHQQNQAIHQFQKKIITSFHYN</sequence>
<dbReference type="Proteomes" id="UP000887458">
    <property type="component" value="Unassembled WGS sequence"/>
</dbReference>